<keyword evidence="2" id="KW-0285">Flavoprotein</keyword>
<evidence type="ECO:0000256" key="2">
    <source>
        <dbReference type="ARBA" id="ARBA00022630"/>
    </source>
</evidence>
<keyword evidence="7" id="KW-1185">Reference proteome</keyword>
<organism evidence="6 7">
    <name type="scientific">Lunasporangiospora selenospora</name>
    <dbReference type="NCBI Taxonomy" id="979761"/>
    <lineage>
        <taxon>Eukaryota</taxon>
        <taxon>Fungi</taxon>
        <taxon>Fungi incertae sedis</taxon>
        <taxon>Mucoromycota</taxon>
        <taxon>Mortierellomycotina</taxon>
        <taxon>Mortierellomycetes</taxon>
        <taxon>Mortierellales</taxon>
        <taxon>Mortierellaceae</taxon>
        <taxon>Lunasporangiospora</taxon>
    </lineage>
</organism>
<dbReference type="GO" id="GO:0004497">
    <property type="term" value="F:monooxygenase activity"/>
    <property type="evidence" value="ECO:0007669"/>
    <property type="project" value="InterPro"/>
</dbReference>
<dbReference type="Pfam" id="PF01494">
    <property type="entry name" value="FAD_binding_3"/>
    <property type="match status" value="1"/>
</dbReference>
<dbReference type="GO" id="GO:0071949">
    <property type="term" value="F:FAD binding"/>
    <property type="evidence" value="ECO:0007669"/>
    <property type="project" value="InterPro"/>
</dbReference>
<accession>A0A9P6KC53</accession>
<sequence length="335" mass="36333">MPFPLQTNNKLTIVIVGAGLGGLTLATLLERAGVPYVVLEKSERIRPLGSAISMASSLMPLMEQLGLRKEILARSKIIGDAQIFDENFESAISRDFGAPVREKFEFDGAFIARPALYEILLSQIPPKKIHFNKRVITMVELPDSTVVGMVCVRCADDSVYSGDILVGADGAYSAIRKSLYGQLAKSDKGLMAASDLEPMTVSSICLVGTTGALPPKEYPGIEDATCKFGTVWIENASCAVATFALVNNTICWMALKLLDTPVLRDNPQLQAIEWDPSATDAMCKEVSPFPIAIGAGKKTLGDLIEATPRECISKVYLEEKMFETWYSGRTVLLGD</sequence>
<keyword evidence="4" id="KW-0560">Oxidoreductase</keyword>
<protein>
    <recommendedName>
        <fullName evidence="5">FAD-binding domain-containing protein</fullName>
    </recommendedName>
</protein>
<evidence type="ECO:0000259" key="5">
    <source>
        <dbReference type="Pfam" id="PF01494"/>
    </source>
</evidence>
<dbReference type="PANTHER" id="PTHR47356">
    <property type="entry name" value="FAD-DEPENDENT MONOOXYGENASE ASQG-RELATED"/>
    <property type="match status" value="1"/>
</dbReference>
<reference evidence="6" key="1">
    <citation type="journal article" date="2020" name="Fungal Divers.">
        <title>Resolving the Mortierellaceae phylogeny through synthesis of multi-gene phylogenetics and phylogenomics.</title>
        <authorList>
            <person name="Vandepol N."/>
            <person name="Liber J."/>
            <person name="Desiro A."/>
            <person name="Na H."/>
            <person name="Kennedy M."/>
            <person name="Barry K."/>
            <person name="Grigoriev I.V."/>
            <person name="Miller A.N."/>
            <person name="O'Donnell K."/>
            <person name="Stajich J.E."/>
            <person name="Bonito G."/>
        </authorList>
    </citation>
    <scope>NUCLEOTIDE SEQUENCE</scope>
    <source>
        <strain evidence="6">KOD1015</strain>
    </source>
</reference>
<dbReference type="InterPro" id="IPR050562">
    <property type="entry name" value="FAD_mOase_fung"/>
</dbReference>
<dbReference type="InterPro" id="IPR002938">
    <property type="entry name" value="FAD-bd"/>
</dbReference>
<comment type="caution">
    <text evidence="6">The sequence shown here is derived from an EMBL/GenBank/DDBJ whole genome shotgun (WGS) entry which is preliminary data.</text>
</comment>
<dbReference type="EMBL" id="JAABOA010002738">
    <property type="protein sequence ID" value="KAF9579461.1"/>
    <property type="molecule type" value="Genomic_DNA"/>
</dbReference>
<comment type="similarity">
    <text evidence="1">Belongs to the paxM FAD-dependent monooxygenase family.</text>
</comment>
<dbReference type="InterPro" id="IPR036188">
    <property type="entry name" value="FAD/NAD-bd_sf"/>
</dbReference>
<dbReference type="AlphaFoldDB" id="A0A9P6KC53"/>
<gene>
    <name evidence="6" type="ORF">BGW38_004265</name>
</gene>
<name>A0A9P6KC53_9FUNG</name>
<dbReference type="PRINTS" id="PR00420">
    <property type="entry name" value="RNGMNOXGNASE"/>
</dbReference>
<dbReference type="OrthoDB" id="655030at2759"/>
<dbReference type="PANTHER" id="PTHR47356:SF2">
    <property type="entry name" value="FAD-BINDING DOMAIN-CONTAINING PROTEIN-RELATED"/>
    <property type="match status" value="1"/>
</dbReference>
<feature type="domain" description="FAD-binding" evidence="5">
    <location>
        <begin position="11"/>
        <end position="182"/>
    </location>
</feature>
<feature type="non-terminal residue" evidence="6">
    <location>
        <position position="335"/>
    </location>
</feature>
<keyword evidence="3" id="KW-0274">FAD</keyword>
<proteinExistence type="inferred from homology"/>
<evidence type="ECO:0000256" key="4">
    <source>
        <dbReference type="ARBA" id="ARBA00023002"/>
    </source>
</evidence>
<evidence type="ECO:0000256" key="1">
    <source>
        <dbReference type="ARBA" id="ARBA00007992"/>
    </source>
</evidence>
<evidence type="ECO:0000313" key="7">
    <source>
        <dbReference type="Proteomes" id="UP000780801"/>
    </source>
</evidence>
<evidence type="ECO:0000256" key="3">
    <source>
        <dbReference type="ARBA" id="ARBA00022827"/>
    </source>
</evidence>
<dbReference type="SUPFAM" id="SSF51905">
    <property type="entry name" value="FAD/NAD(P)-binding domain"/>
    <property type="match status" value="1"/>
</dbReference>
<evidence type="ECO:0000313" key="6">
    <source>
        <dbReference type="EMBL" id="KAF9579461.1"/>
    </source>
</evidence>
<dbReference type="Proteomes" id="UP000780801">
    <property type="component" value="Unassembled WGS sequence"/>
</dbReference>
<dbReference type="Gene3D" id="3.50.50.60">
    <property type="entry name" value="FAD/NAD(P)-binding domain"/>
    <property type="match status" value="1"/>
</dbReference>